<dbReference type="Proteomes" id="UP000048984">
    <property type="component" value="Unassembled WGS sequence"/>
</dbReference>
<reference evidence="1 2" key="1">
    <citation type="submission" date="2015-09" db="EMBL/GenBank/DDBJ databases">
        <authorList>
            <person name="Jackson K.R."/>
            <person name="Lunt B.L."/>
            <person name="Fisher J.N.B."/>
            <person name="Gardner A.V."/>
            <person name="Bailey M.E."/>
            <person name="Deus L.M."/>
            <person name="Earl A.S."/>
            <person name="Gibby P.D."/>
            <person name="Hartmann K.A."/>
            <person name="Liu J.E."/>
            <person name="Manci A.M."/>
            <person name="Nielsen D.A."/>
            <person name="Solomon M.B."/>
            <person name="Breakwell D.P."/>
            <person name="Burnett S.H."/>
            <person name="Grose J.H."/>
        </authorList>
    </citation>
    <scope>NUCLEOTIDE SEQUENCE [LARGE SCALE GENOMIC DNA]</scope>
    <source>
        <strain evidence="1 2">16</strain>
    </source>
</reference>
<dbReference type="NCBIfam" id="TIGR02215">
    <property type="entry name" value="phage_chp_gp8"/>
    <property type="match status" value="1"/>
</dbReference>
<keyword evidence="2" id="KW-1185">Reference proteome</keyword>
<dbReference type="InterPro" id="IPR021146">
    <property type="entry name" value="Phage_gp6-like_head-tail"/>
</dbReference>
<protein>
    <recommendedName>
        <fullName evidence="3">PhiE125 gp8 family phage protein</fullName>
    </recommendedName>
</protein>
<dbReference type="InterPro" id="IPR011738">
    <property type="entry name" value="Phage_CHP"/>
</dbReference>
<dbReference type="CDD" id="cd08054">
    <property type="entry name" value="gp6"/>
    <property type="match status" value="1"/>
</dbReference>
<proteinExistence type="predicted"/>
<dbReference type="AlphaFoldDB" id="A0A0P6VWE6"/>
<sequence length="186" mass="19838">MSLIIRVPPSEYPVTLAEAKDHLRIDWDSENAALERLIKAATAKLDGRGGLLGRALVSQSWRLVLDAFPAGGIVVPLPPCQSVDAITYLDASGDEQPLTGFRAYGIGGEDRVTILPAADASWPVTTELPGAVVVEFTAGYGDAADVPEPIREAILSEVANRFRERESTSAADGFLAGLASYIVREF</sequence>
<dbReference type="EMBL" id="LJYW01000001">
    <property type="protein sequence ID" value="KPL55478.1"/>
    <property type="molecule type" value="Genomic_DNA"/>
</dbReference>
<organism evidence="1 2">
    <name type="scientific">Prosthecodimorpha hirschii</name>
    <dbReference type="NCBI Taxonomy" id="665126"/>
    <lineage>
        <taxon>Bacteria</taxon>
        <taxon>Pseudomonadati</taxon>
        <taxon>Pseudomonadota</taxon>
        <taxon>Alphaproteobacteria</taxon>
        <taxon>Hyphomicrobiales</taxon>
        <taxon>Ancalomicrobiaceae</taxon>
        <taxon>Prosthecodimorpha</taxon>
    </lineage>
</organism>
<dbReference type="STRING" id="665126.ABB55_27260"/>
<evidence type="ECO:0008006" key="3">
    <source>
        <dbReference type="Google" id="ProtNLM"/>
    </source>
</evidence>
<comment type="caution">
    <text evidence="1">The sequence shown here is derived from an EMBL/GenBank/DDBJ whole genome shotgun (WGS) entry which is preliminary data.</text>
</comment>
<reference evidence="1 2" key="2">
    <citation type="submission" date="2015-10" db="EMBL/GenBank/DDBJ databases">
        <title>Draft Genome Sequence of Prosthecomicrobium hirschii ATCC 27832.</title>
        <authorList>
            <person name="Daniel J."/>
            <person name="Givan S.A."/>
            <person name="Brun Y.V."/>
            <person name="Brown P.J."/>
        </authorList>
    </citation>
    <scope>NUCLEOTIDE SEQUENCE [LARGE SCALE GENOMIC DNA]</scope>
    <source>
        <strain evidence="1 2">16</strain>
    </source>
</reference>
<accession>A0A0P6VWE6</accession>
<evidence type="ECO:0000313" key="1">
    <source>
        <dbReference type="EMBL" id="KPL55478.1"/>
    </source>
</evidence>
<dbReference type="RefSeq" id="WP_054361644.1">
    <property type="nucleotide sequence ID" value="NZ_LJYW01000001.1"/>
</dbReference>
<dbReference type="Gene3D" id="1.10.3230.30">
    <property type="entry name" value="Phage gp6-like head-tail connector protein"/>
    <property type="match status" value="1"/>
</dbReference>
<gene>
    <name evidence="1" type="ORF">ABB55_27260</name>
</gene>
<dbReference type="Pfam" id="PF05135">
    <property type="entry name" value="Phage_connect_1"/>
    <property type="match status" value="1"/>
</dbReference>
<evidence type="ECO:0000313" key="2">
    <source>
        <dbReference type="Proteomes" id="UP000048984"/>
    </source>
</evidence>
<name>A0A0P6VWE6_9HYPH</name>